<gene>
    <name evidence="1" type="ORF">NDU88_001038</name>
</gene>
<reference evidence="1" key="1">
    <citation type="journal article" date="2022" name="bioRxiv">
        <title>Sequencing and chromosome-scale assembly of the giantPleurodeles waltlgenome.</title>
        <authorList>
            <person name="Brown T."/>
            <person name="Elewa A."/>
            <person name="Iarovenko S."/>
            <person name="Subramanian E."/>
            <person name="Araus A.J."/>
            <person name="Petzold A."/>
            <person name="Susuki M."/>
            <person name="Suzuki K.-i.T."/>
            <person name="Hayashi T."/>
            <person name="Toyoda A."/>
            <person name="Oliveira C."/>
            <person name="Osipova E."/>
            <person name="Leigh N.D."/>
            <person name="Simon A."/>
            <person name="Yun M.H."/>
        </authorList>
    </citation>
    <scope>NUCLEOTIDE SEQUENCE</scope>
    <source>
        <strain evidence="1">20211129_DDA</strain>
        <tissue evidence="1">Liver</tissue>
    </source>
</reference>
<dbReference type="AlphaFoldDB" id="A0AAV7URQ7"/>
<evidence type="ECO:0000313" key="2">
    <source>
        <dbReference type="Proteomes" id="UP001066276"/>
    </source>
</evidence>
<organism evidence="1 2">
    <name type="scientific">Pleurodeles waltl</name>
    <name type="common">Iberian ribbed newt</name>
    <dbReference type="NCBI Taxonomy" id="8319"/>
    <lineage>
        <taxon>Eukaryota</taxon>
        <taxon>Metazoa</taxon>
        <taxon>Chordata</taxon>
        <taxon>Craniata</taxon>
        <taxon>Vertebrata</taxon>
        <taxon>Euteleostomi</taxon>
        <taxon>Amphibia</taxon>
        <taxon>Batrachia</taxon>
        <taxon>Caudata</taxon>
        <taxon>Salamandroidea</taxon>
        <taxon>Salamandridae</taxon>
        <taxon>Pleurodelinae</taxon>
        <taxon>Pleurodeles</taxon>
    </lineage>
</organism>
<keyword evidence="2" id="KW-1185">Reference proteome</keyword>
<proteinExistence type="predicted"/>
<name>A0AAV7URQ7_PLEWA</name>
<accession>A0AAV7URQ7</accession>
<comment type="caution">
    <text evidence="1">The sequence shown here is derived from an EMBL/GenBank/DDBJ whole genome shotgun (WGS) entry which is preliminary data.</text>
</comment>
<sequence>MAAAAGYIFSSRSRGKLAACQATPPRTPRPPFLRLPWWAELRERSYADADAILLLTMYLPKRIGFEEEISVPIFH</sequence>
<evidence type="ECO:0000313" key="1">
    <source>
        <dbReference type="EMBL" id="KAJ1191722.1"/>
    </source>
</evidence>
<dbReference type="Proteomes" id="UP001066276">
    <property type="component" value="Chromosome 2_2"/>
</dbReference>
<dbReference type="EMBL" id="JANPWB010000004">
    <property type="protein sequence ID" value="KAJ1191722.1"/>
    <property type="molecule type" value="Genomic_DNA"/>
</dbReference>
<protein>
    <submittedName>
        <fullName evidence="1">Uncharacterized protein</fullName>
    </submittedName>
</protein>